<dbReference type="Gene3D" id="3.40.50.300">
    <property type="entry name" value="P-loop containing nucleotide triphosphate hydrolases"/>
    <property type="match status" value="2"/>
</dbReference>
<dbReference type="CDD" id="cd03257">
    <property type="entry name" value="ABC_NikE_OppD_transporters"/>
    <property type="match status" value="2"/>
</dbReference>
<comment type="caution">
    <text evidence="7">The sequence shown here is derived from an EMBL/GenBank/DDBJ whole genome shotgun (WGS) entry which is preliminary data.</text>
</comment>
<keyword evidence="5 7" id="KW-0067">ATP-binding</keyword>
<keyword evidence="4" id="KW-0547">Nucleotide-binding</keyword>
<dbReference type="PROSITE" id="PS00211">
    <property type="entry name" value="ABC_TRANSPORTER_1"/>
    <property type="match status" value="2"/>
</dbReference>
<dbReference type="SMART" id="SM00382">
    <property type="entry name" value="AAA"/>
    <property type="match status" value="2"/>
</dbReference>
<evidence type="ECO:0000256" key="4">
    <source>
        <dbReference type="ARBA" id="ARBA00022741"/>
    </source>
</evidence>
<dbReference type="EMBL" id="JAVRAD010000019">
    <property type="protein sequence ID" value="MDX8332537.1"/>
    <property type="molecule type" value="Genomic_DNA"/>
</dbReference>
<evidence type="ECO:0000256" key="2">
    <source>
        <dbReference type="ARBA" id="ARBA00005417"/>
    </source>
</evidence>
<proteinExistence type="inferred from homology"/>
<evidence type="ECO:0000313" key="7">
    <source>
        <dbReference type="EMBL" id="MDX8332537.1"/>
    </source>
</evidence>
<keyword evidence="8" id="KW-1185">Reference proteome</keyword>
<dbReference type="Pfam" id="PF08352">
    <property type="entry name" value="oligo_HPY"/>
    <property type="match status" value="1"/>
</dbReference>
<dbReference type="InterPro" id="IPR027417">
    <property type="entry name" value="P-loop_NTPase"/>
</dbReference>
<feature type="domain" description="ABC transporter" evidence="6">
    <location>
        <begin position="30"/>
        <end position="275"/>
    </location>
</feature>
<dbReference type="InterPro" id="IPR003439">
    <property type="entry name" value="ABC_transporter-like_ATP-bd"/>
</dbReference>
<dbReference type="PROSITE" id="PS50893">
    <property type="entry name" value="ABC_TRANSPORTER_2"/>
    <property type="match status" value="2"/>
</dbReference>
<dbReference type="InterPro" id="IPR017871">
    <property type="entry name" value="ABC_transporter-like_CS"/>
</dbReference>
<dbReference type="InterPro" id="IPR050319">
    <property type="entry name" value="ABC_transp_ATP-bind"/>
</dbReference>
<dbReference type="SUPFAM" id="SSF52540">
    <property type="entry name" value="P-loop containing nucleoside triphosphate hydrolases"/>
    <property type="match status" value="2"/>
</dbReference>
<dbReference type="Proteomes" id="UP001277561">
    <property type="component" value="Unassembled WGS sequence"/>
</dbReference>
<name>A0ABU4W7D3_9HYPH</name>
<dbReference type="NCBIfam" id="NF008453">
    <property type="entry name" value="PRK11308.1"/>
    <property type="match status" value="2"/>
</dbReference>
<evidence type="ECO:0000256" key="5">
    <source>
        <dbReference type="ARBA" id="ARBA00022840"/>
    </source>
</evidence>
<dbReference type="Pfam" id="PF00005">
    <property type="entry name" value="ABC_tran"/>
    <property type="match status" value="2"/>
</dbReference>
<keyword evidence="3" id="KW-0813">Transport</keyword>
<evidence type="ECO:0000313" key="8">
    <source>
        <dbReference type="Proteomes" id="UP001277561"/>
    </source>
</evidence>
<sequence length="575" mass="62272">MASQIALKIAPTEIETETRLPSSRPATPLLTVENLGVSYGQQEVVHNVGFEIRRGESLALIGESGSGKSTIAKAVLRLLPNGAAATGKVVFDRQDILALPERRFRPYRGREIGFVPQDPGNSLNPVRTIGSQALEAAALTDEVDPAVRKALILETFAKVGLDNPQRAYDSYPHQLSGGMLQRVLIALAILPRPALLVADEPTSALDVTIQKRILDLLSRLQEELNISLLLITHDLAIAAERADSLVVLKNGVIQEAGKTSTVFSSPNSLYAKKLHGDVPALNPNRYAKLRDPGFKQNTQKKPAKISVNGVTKSFTVDGNILTAVDDISFSVPAGTTHALVGESGSGKTTTIRLLLGLEEPEAGSITVGEDVVSSKSRSDLRSVWRHLQLVYQNPFTSLDPAWKVEQLIREPLDRFKIGTPNERSEAVKEAIANVGLRENLLERKPSALSGGQRQRVAIARALVLRPDVIVLDEPTSALDVSVQADIVEVLLSLQAKLGLTYVFVSHDLALVRQLAHTVSVMQRGRIVEHGSVSDIFANPQHDYTASLLDSIPSGIAEVNGSKRAIQRVQRKEHIG</sequence>
<organism evidence="7 8">
    <name type="scientific">Agrobacterium rosae</name>
    <dbReference type="NCBI Taxonomy" id="1972867"/>
    <lineage>
        <taxon>Bacteria</taxon>
        <taxon>Pseudomonadati</taxon>
        <taxon>Pseudomonadota</taxon>
        <taxon>Alphaproteobacteria</taxon>
        <taxon>Hyphomicrobiales</taxon>
        <taxon>Rhizobiaceae</taxon>
        <taxon>Rhizobium/Agrobacterium group</taxon>
        <taxon>Agrobacterium</taxon>
    </lineage>
</organism>
<gene>
    <name evidence="7" type="ORF">RMS29_25335</name>
</gene>
<evidence type="ECO:0000259" key="6">
    <source>
        <dbReference type="PROSITE" id="PS50893"/>
    </source>
</evidence>
<dbReference type="InterPro" id="IPR013563">
    <property type="entry name" value="Oligopep_ABC_C"/>
</dbReference>
<dbReference type="GO" id="GO:0005524">
    <property type="term" value="F:ATP binding"/>
    <property type="evidence" value="ECO:0007669"/>
    <property type="project" value="UniProtKB-KW"/>
</dbReference>
<accession>A0ABU4W7D3</accession>
<comment type="subcellular location">
    <subcellularLocation>
        <location evidence="1">Cell inner membrane</location>
        <topology evidence="1">Peripheral membrane protein</topology>
    </subcellularLocation>
</comment>
<dbReference type="InterPro" id="IPR003593">
    <property type="entry name" value="AAA+_ATPase"/>
</dbReference>
<evidence type="ECO:0000256" key="3">
    <source>
        <dbReference type="ARBA" id="ARBA00022448"/>
    </source>
</evidence>
<reference evidence="7" key="1">
    <citation type="journal article" date="2023" name="Phytobiomes J">
        <title>Deciphering the key players within the bacterial microbiota associated with aerial crown gall tumors on rhododendron: Insights into the gallobiome.</title>
        <authorList>
            <person name="Kuzmanovic N."/>
            <person name="Nesme J."/>
            <person name="Wolf J."/>
            <person name="Neumann-Schaal M."/>
            <person name="Petersen J."/>
            <person name="Fernandez-Gnecco G."/>
            <person name="Sproeer C."/>
            <person name="Bunk B."/>
            <person name="Overmann J."/>
            <person name="Sorensen S.J."/>
            <person name="Idczak E."/>
            <person name="Smalla K."/>
        </authorList>
    </citation>
    <scope>NUCLEOTIDE SEQUENCE [LARGE SCALE GENOMIC DNA]</scope>
    <source>
        <strain evidence="7">Rho-14.1</strain>
    </source>
</reference>
<feature type="domain" description="ABC transporter" evidence="6">
    <location>
        <begin position="305"/>
        <end position="548"/>
    </location>
</feature>
<protein>
    <submittedName>
        <fullName evidence="7">ABC transporter ATP-binding protein</fullName>
    </submittedName>
</protein>
<dbReference type="RefSeq" id="WP_320188677.1">
    <property type="nucleotide sequence ID" value="NZ_CP192765.1"/>
</dbReference>
<evidence type="ECO:0000256" key="1">
    <source>
        <dbReference type="ARBA" id="ARBA00004417"/>
    </source>
</evidence>
<comment type="similarity">
    <text evidence="2">Belongs to the ABC transporter superfamily.</text>
</comment>
<dbReference type="PANTHER" id="PTHR43776">
    <property type="entry name" value="TRANSPORT ATP-BINDING PROTEIN"/>
    <property type="match status" value="1"/>
</dbReference>